<keyword evidence="6" id="KW-1015">Disulfide bond</keyword>
<protein>
    <submittedName>
        <fullName evidence="11">Bone morphogenetic protein 15-like</fullName>
    </submittedName>
</protein>
<dbReference type="CDD" id="cd19402">
    <property type="entry name" value="TGF_beta_GDF9B"/>
    <property type="match status" value="1"/>
</dbReference>
<reference evidence="11" key="1">
    <citation type="submission" date="2022-02" db="EMBL/GenBank/DDBJ databases">
        <title>Atlantic sturgeon de novo genome assembly.</title>
        <authorList>
            <person name="Stock M."/>
            <person name="Klopp C."/>
            <person name="Guiguen Y."/>
            <person name="Cabau C."/>
            <person name="Parinello H."/>
            <person name="Santidrian Yebra-Pimentel E."/>
            <person name="Kuhl H."/>
            <person name="Dirks R.P."/>
            <person name="Guessner J."/>
            <person name="Wuertz S."/>
            <person name="Du K."/>
            <person name="Schartl M."/>
        </authorList>
    </citation>
    <scope>NUCLEOTIDE SEQUENCE</scope>
    <source>
        <strain evidence="11">STURGEONOMICS-FGT-2020</strain>
        <tissue evidence="11">Whole blood</tissue>
    </source>
</reference>
<dbReference type="GO" id="GO:0005125">
    <property type="term" value="F:cytokine activity"/>
    <property type="evidence" value="ECO:0007669"/>
    <property type="project" value="TreeGrafter"/>
</dbReference>
<evidence type="ECO:0000256" key="2">
    <source>
        <dbReference type="ARBA" id="ARBA00006656"/>
    </source>
</evidence>
<organism evidence="11 12">
    <name type="scientific">Acipenser oxyrinchus oxyrinchus</name>
    <dbReference type="NCBI Taxonomy" id="40147"/>
    <lineage>
        <taxon>Eukaryota</taxon>
        <taxon>Metazoa</taxon>
        <taxon>Chordata</taxon>
        <taxon>Craniata</taxon>
        <taxon>Vertebrata</taxon>
        <taxon>Euteleostomi</taxon>
        <taxon>Actinopterygii</taxon>
        <taxon>Chondrostei</taxon>
        <taxon>Acipenseriformes</taxon>
        <taxon>Acipenseridae</taxon>
        <taxon>Acipenser</taxon>
    </lineage>
</organism>
<evidence type="ECO:0000256" key="8">
    <source>
        <dbReference type="RuleBase" id="RU000354"/>
    </source>
</evidence>
<keyword evidence="7" id="KW-0325">Glycoprotein</keyword>
<dbReference type="AlphaFoldDB" id="A0AAD8G438"/>
<gene>
    <name evidence="11" type="primary">BMP15</name>
    <name evidence="11" type="ORF">AOXY_G16645</name>
</gene>
<dbReference type="PANTHER" id="PTHR11848">
    <property type="entry name" value="TGF-BETA FAMILY"/>
    <property type="match status" value="1"/>
</dbReference>
<dbReference type="InterPro" id="IPR017948">
    <property type="entry name" value="TGFb_CS"/>
</dbReference>
<proteinExistence type="inferred from homology"/>
<feature type="chain" id="PRO_5042111318" evidence="9">
    <location>
        <begin position="23"/>
        <end position="394"/>
    </location>
</feature>
<dbReference type="InterPro" id="IPR001839">
    <property type="entry name" value="TGF-b_C"/>
</dbReference>
<evidence type="ECO:0000256" key="9">
    <source>
        <dbReference type="SAM" id="SignalP"/>
    </source>
</evidence>
<dbReference type="PROSITE" id="PS00250">
    <property type="entry name" value="TGF_BETA_1"/>
    <property type="match status" value="1"/>
</dbReference>
<evidence type="ECO:0000256" key="5">
    <source>
        <dbReference type="ARBA" id="ARBA00023030"/>
    </source>
</evidence>
<dbReference type="FunFam" id="2.10.90.10:FF:000012">
    <property type="entry name" value="Growth/differentiation factor 9 (Predicted)"/>
    <property type="match status" value="1"/>
</dbReference>
<evidence type="ECO:0000256" key="7">
    <source>
        <dbReference type="ARBA" id="ARBA00023180"/>
    </source>
</evidence>
<evidence type="ECO:0000256" key="3">
    <source>
        <dbReference type="ARBA" id="ARBA00022525"/>
    </source>
</evidence>
<dbReference type="Gene3D" id="2.10.90.10">
    <property type="entry name" value="Cystine-knot cytokines"/>
    <property type="match status" value="1"/>
</dbReference>
<evidence type="ECO:0000256" key="1">
    <source>
        <dbReference type="ARBA" id="ARBA00004613"/>
    </source>
</evidence>
<evidence type="ECO:0000259" key="10">
    <source>
        <dbReference type="PROSITE" id="PS51362"/>
    </source>
</evidence>
<keyword evidence="5 8" id="KW-0339">Growth factor</keyword>
<dbReference type="PRINTS" id="PR00669">
    <property type="entry name" value="INHIBINA"/>
</dbReference>
<name>A0AAD8G438_ACIOX</name>
<accession>A0AAD8G438</accession>
<sequence length="394" mass="45228">MKATHHCNVFNILTFMVLLKSAALTREENAGERPSSLLNHVLSERMNQPQRIMIKRQANDPDLQYMMSLYSRAADPDGRPRENRTVGANTVRLVKSSTTDTRYRAGTDPWCMHTVEYKLKILPTEKLVKAAIVHSRAQSPLHRQVTCQLKLLSEDPPVKDEPTTAQKDGWVVSFKPEDKWVETDITSHIAAPGDCLGGRLSLRIQYSCTEAGRTRRASRVKKKLRSSCLQVPALLLYLNDSQKTNRQSLTSNQKEVLHQEKDHLLSRRTRQLSNIGSDIPNYLHKNNIKRNECKLHMFRVSFHQLGWEHWIIAPHNYNPKYCKGDCPRILQYGYNSPNHAIVQNFINELVDSGVPRPSCVPYKYKPISVLMMEQNGSIVYKEYEDMIAESCTCR</sequence>
<dbReference type="InterPro" id="IPR029034">
    <property type="entry name" value="Cystine-knot_cytokine"/>
</dbReference>
<comment type="similarity">
    <text evidence="2 8">Belongs to the TGF-beta family.</text>
</comment>
<feature type="domain" description="TGF-beta family profile" evidence="10">
    <location>
        <begin position="267"/>
        <end position="394"/>
    </location>
</feature>
<comment type="subcellular location">
    <subcellularLocation>
        <location evidence="1">Secreted</location>
    </subcellularLocation>
</comment>
<evidence type="ECO:0000256" key="4">
    <source>
        <dbReference type="ARBA" id="ARBA00022729"/>
    </source>
</evidence>
<dbReference type="InterPro" id="IPR015615">
    <property type="entry name" value="TGF-beta-rel"/>
</dbReference>
<dbReference type="EMBL" id="JAGXEW010000015">
    <property type="protein sequence ID" value="KAK1163234.1"/>
    <property type="molecule type" value="Genomic_DNA"/>
</dbReference>
<evidence type="ECO:0000313" key="12">
    <source>
        <dbReference type="Proteomes" id="UP001230051"/>
    </source>
</evidence>
<keyword evidence="4 9" id="KW-0732">Signal</keyword>
<dbReference type="SMART" id="SM00204">
    <property type="entry name" value="TGFB"/>
    <property type="match status" value="1"/>
</dbReference>
<keyword evidence="12" id="KW-1185">Reference proteome</keyword>
<dbReference type="PANTHER" id="PTHR11848:SF22">
    <property type="entry name" value="BONE MORPHOGENETIC PROTEIN 15"/>
    <property type="match status" value="1"/>
</dbReference>
<dbReference type="Pfam" id="PF00019">
    <property type="entry name" value="TGF_beta"/>
    <property type="match status" value="1"/>
</dbReference>
<dbReference type="GO" id="GO:0008083">
    <property type="term" value="F:growth factor activity"/>
    <property type="evidence" value="ECO:0007669"/>
    <property type="project" value="UniProtKB-KW"/>
</dbReference>
<dbReference type="SUPFAM" id="SSF57501">
    <property type="entry name" value="Cystine-knot cytokines"/>
    <property type="match status" value="1"/>
</dbReference>
<keyword evidence="3" id="KW-0964">Secreted</keyword>
<dbReference type="PROSITE" id="PS51362">
    <property type="entry name" value="TGF_BETA_2"/>
    <property type="match status" value="1"/>
</dbReference>
<evidence type="ECO:0000256" key="6">
    <source>
        <dbReference type="ARBA" id="ARBA00023157"/>
    </source>
</evidence>
<dbReference type="Proteomes" id="UP001230051">
    <property type="component" value="Unassembled WGS sequence"/>
</dbReference>
<comment type="caution">
    <text evidence="11">The sequence shown here is derived from an EMBL/GenBank/DDBJ whole genome shotgun (WGS) entry which is preliminary data.</text>
</comment>
<evidence type="ECO:0000313" key="11">
    <source>
        <dbReference type="EMBL" id="KAK1163234.1"/>
    </source>
</evidence>
<feature type="signal peptide" evidence="9">
    <location>
        <begin position="1"/>
        <end position="22"/>
    </location>
</feature>
<dbReference type="GO" id="GO:0005615">
    <property type="term" value="C:extracellular space"/>
    <property type="evidence" value="ECO:0007669"/>
    <property type="project" value="TreeGrafter"/>
</dbReference>